<sequence length="478" mass="52230">MATPTTPPPADLKNVQGDIIVGFSKRTESSIFFQIDNAEGFRKQLPLLVPKITTAAQAADDKDAIKKHKRAGHKDLLKISGLNIAFSQSGLNKLGVTDDIGDAAFKQGQLANAQGLGDKGSTIGGKFEPNWIPAFKNAVHGVIVISGDCQSTVDERLADAARILKLSAHNGNCHEVLRLDGSARPGDEKGHEHFGFLDGISNPAIEKIDTKPFPGQKTIRQGIVLLGRNGDPTKRPSWALDGSFLAFRYLFQLVPEFDDFLMHNSIPGLTPKEGAEFLGARMVGRWKSGAPLDLAPLKDDPELGRDPQRNNNFQYSFPEDIQTQDRCPFAAHVRKTNPRFDLEGLNPPISTESRHIVRRGIPFGPELSRQEKQQKTTLQGRGLLFKCYQSDITKGFQFIQEAWANAPNFPPFKPADQVPGFDPIVGQAADPTSRTMSGADPKAATTNLQLPTEWVVSKGGEYFFSPSIPTLKSAFGRA</sequence>
<accession>A0A8K0UKC5</accession>
<gene>
    <name evidence="11" type="ORF">BXZ70DRAFT_362366</name>
</gene>
<keyword evidence="5" id="KW-0732">Signal</keyword>
<feature type="domain" description="Dyp-type peroxidase C-terminal" evidence="9">
    <location>
        <begin position="194"/>
        <end position="403"/>
    </location>
</feature>
<dbReference type="GO" id="GO:0020037">
    <property type="term" value="F:heme binding"/>
    <property type="evidence" value="ECO:0007669"/>
    <property type="project" value="InterPro"/>
</dbReference>
<dbReference type="Pfam" id="PF20628">
    <property type="entry name" value="Dyp_perox_C"/>
    <property type="match status" value="1"/>
</dbReference>
<dbReference type="Pfam" id="PF21105">
    <property type="entry name" value="DyP_N"/>
    <property type="match status" value="1"/>
</dbReference>
<evidence type="ECO:0000313" key="12">
    <source>
        <dbReference type="Proteomes" id="UP000813824"/>
    </source>
</evidence>
<dbReference type="PANTHER" id="PTHR30521:SF4">
    <property type="entry name" value="DEFERROCHELATASE"/>
    <property type="match status" value="1"/>
</dbReference>
<protein>
    <submittedName>
        <fullName evidence="11">Peroxidase TAP</fullName>
    </submittedName>
</protein>
<name>A0A8K0UKC5_9AGAR</name>
<evidence type="ECO:0000256" key="3">
    <source>
        <dbReference type="ARBA" id="ARBA00022617"/>
    </source>
</evidence>
<evidence type="ECO:0000256" key="1">
    <source>
        <dbReference type="ARBA" id="ARBA00001970"/>
    </source>
</evidence>
<evidence type="ECO:0000259" key="9">
    <source>
        <dbReference type="Pfam" id="PF20628"/>
    </source>
</evidence>
<proteinExistence type="inferred from homology"/>
<dbReference type="InterPro" id="IPR048328">
    <property type="entry name" value="Dyp_perox_C"/>
</dbReference>
<dbReference type="AlphaFoldDB" id="A0A8K0UKC5"/>
<dbReference type="NCBIfam" id="TIGR01413">
    <property type="entry name" value="Dyp_perox_fam"/>
    <property type="match status" value="1"/>
</dbReference>
<evidence type="ECO:0000256" key="5">
    <source>
        <dbReference type="ARBA" id="ARBA00022729"/>
    </source>
</evidence>
<comment type="caution">
    <text evidence="11">The sequence shown here is derived from an EMBL/GenBank/DDBJ whole genome shotgun (WGS) entry which is preliminary data.</text>
</comment>
<dbReference type="GO" id="GO:0004601">
    <property type="term" value="F:peroxidase activity"/>
    <property type="evidence" value="ECO:0007669"/>
    <property type="project" value="UniProtKB-KW"/>
</dbReference>
<keyword evidence="2 11" id="KW-0575">Peroxidase</keyword>
<dbReference type="InterPro" id="IPR011008">
    <property type="entry name" value="Dimeric_a/b-barrel"/>
</dbReference>
<dbReference type="Proteomes" id="UP000813824">
    <property type="component" value="Unassembled WGS sequence"/>
</dbReference>
<reference evidence="11" key="1">
    <citation type="journal article" date="2021" name="New Phytol.">
        <title>Evolutionary innovations through gain and loss of genes in the ectomycorrhizal Boletales.</title>
        <authorList>
            <person name="Wu G."/>
            <person name="Miyauchi S."/>
            <person name="Morin E."/>
            <person name="Kuo A."/>
            <person name="Drula E."/>
            <person name="Varga T."/>
            <person name="Kohler A."/>
            <person name="Feng B."/>
            <person name="Cao Y."/>
            <person name="Lipzen A."/>
            <person name="Daum C."/>
            <person name="Hundley H."/>
            <person name="Pangilinan J."/>
            <person name="Johnson J."/>
            <person name="Barry K."/>
            <person name="LaButti K."/>
            <person name="Ng V."/>
            <person name="Ahrendt S."/>
            <person name="Min B."/>
            <person name="Choi I.G."/>
            <person name="Park H."/>
            <person name="Plett J.M."/>
            <person name="Magnuson J."/>
            <person name="Spatafora J.W."/>
            <person name="Nagy L.G."/>
            <person name="Henrissat B."/>
            <person name="Grigoriev I.V."/>
            <person name="Yang Z.L."/>
            <person name="Xu J."/>
            <person name="Martin F.M."/>
        </authorList>
    </citation>
    <scope>NUCLEOTIDE SEQUENCE</scope>
    <source>
        <strain evidence="11">KKN 215</strain>
    </source>
</reference>
<keyword evidence="7" id="KW-0408">Iron</keyword>
<keyword evidence="3" id="KW-0349">Heme</keyword>
<evidence type="ECO:0000313" key="11">
    <source>
        <dbReference type="EMBL" id="KAH8094516.1"/>
    </source>
</evidence>
<evidence type="ECO:0000256" key="8">
    <source>
        <dbReference type="ARBA" id="ARBA00025737"/>
    </source>
</evidence>
<keyword evidence="12" id="KW-1185">Reference proteome</keyword>
<keyword evidence="4" id="KW-0479">Metal-binding</keyword>
<dbReference type="PANTHER" id="PTHR30521">
    <property type="entry name" value="DEFERROCHELATASE/PEROXIDASE"/>
    <property type="match status" value="1"/>
</dbReference>
<evidence type="ECO:0000256" key="2">
    <source>
        <dbReference type="ARBA" id="ARBA00022559"/>
    </source>
</evidence>
<dbReference type="InterPro" id="IPR049509">
    <property type="entry name" value="DyP_N"/>
</dbReference>
<comment type="similarity">
    <text evidence="8">Belongs to the DyP-type peroxidase family.</text>
</comment>
<evidence type="ECO:0000256" key="6">
    <source>
        <dbReference type="ARBA" id="ARBA00023002"/>
    </source>
</evidence>
<dbReference type="InterPro" id="IPR006314">
    <property type="entry name" value="Dyp_peroxidase"/>
</dbReference>
<feature type="domain" description="DyP dimeric alpha+beta barrel" evidence="10">
    <location>
        <begin position="14"/>
        <end position="185"/>
    </location>
</feature>
<keyword evidence="6" id="KW-0560">Oxidoreductase</keyword>
<organism evidence="11 12">
    <name type="scientific">Cristinia sonorae</name>
    <dbReference type="NCBI Taxonomy" id="1940300"/>
    <lineage>
        <taxon>Eukaryota</taxon>
        <taxon>Fungi</taxon>
        <taxon>Dikarya</taxon>
        <taxon>Basidiomycota</taxon>
        <taxon>Agaricomycotina</taxon>
        <taxon>Agaricomycetes</taxon>
        <taxon>Agaricomycetidae</taxon>
        <taxon>Agaricales</taxon>
        <taxon>Pleurotineae</taxon>
        <taxon>Stephanosporaceae</taxon>
        <taxon>Cristinia</taxon>
    </lineage>
</organism>
<comment type="cofactor">
    <cofactor evidence="1">
        <name>heme b</name>
        <dbReference type="ChEBI" id="CHEBI:60344"/>
    </cofactor>
</comment>
<dbReference type="OrthoDB" id="3207336at2759"/>
<evidence type="ECO:0000256" key="7">
    <source>
        <dbReference type="ARBA" id="ARBA00023004"/>
    </source>
</evidence>
<evidence type="ECO:0000256" key="4">
    <source>
        <dbReference type="ARBA" id="ARBA00022723"/>
    </source>
</evidence>
<dbReference type="SUPFAM" id="SSF54909">
    <property type="entry name" value="Dimeric alpha+beta barrel"/>
    <property type="match status" value="1"/>
</dbReference>
<dbReference type="EMBL" id="JAEVFJ010000026">
    <property type="protein sequence ID" value="KAH8094516.1"/>
    <property type="molecule type" value="Genomic_DNA"/>
</dbReference>
<dbReference type="GO" id="GO:0005829">
    <property type="term" value="C:cytosol"/>
    <property type="evidence" value="ECO:0007669"/>
    <property type="project" value="TreeGrafter"/>
</dbReference>
<dbReference type="PROSITE" id="PS51404">
    <property type="entry name" value="DYP_PEROXIDASE"/>
    <property type="match status" value="1"/>
</dbReference>
<dbReference type="GO" id="GO:0046872">
    <property type="term" value="F:metal ion binding"/>
    <property type="evidence" value="ECO:0007669"/>
    <property type="project" value="UniProtKB-KW"/>
</dbReference>
<evidence type="ECO:0000259" key="10">
    <source>
        <dbReference type="Pfam" id="PF21105"/>
    </source>
</evidence>